<dbReference type="InterPro" id="IPR027417">
    <property type="entry name" value="P-loop_NTPase"/>
</dbReference>
<evidence type="ECO:0000256" key="1">
    <source>
        <dbReference type="ARBA" id="ARBA00022741"/>
    </source>
</evidence>
<dbReference type="GO" id="GO:0004386">
    <property type="term" value="F:helicase activity"/>
    <property type="evidence" value="ECO:0007669"/>
    <property type="project" value="UniProtKB-KW"/>
</dbReference>
<dbReference type="InterPro" id="IPR055227">
    <property type="entry name" value="HRQ1_WHD"/>
</dbReference>
<gene>
    <name evidence="6" type="ORF">GCM10010403_33530</name>
</gene>
<dbReference type="InterPro" id="IPR011545">
    <property type="entry name" value="DEAD/DEAH_box_helicase_dom"/>
</dbReference>
<dbReference type="InterPro" id="IPR001650">
    <property type="entry name" value="Helicase_C-like"/>
</dbReference>
<evidence type="ECO:0000256" key="2">
    <source>
        <dbReference type="ARBA" id="ARBA00022840"/>
    </source>
</evidence>
<dbReference type="SUPFAM" id="SSF52540">
    <property type="entry name" value="P-loop containing nucleoside triphosphate hydrolases"/>
    <property type="match status" value="1"/>
</dbReference>
<reference evidence="6 7" key="1">
    <citation type="journal article" date="2019" name="Int. J. Syst. Evol. Microbiol.">
        <title>The Global Catalogue of Microorganisms (GCM) 10K type strain sequencing project: providing services to taxonomists for standard genome sequencing and annotation.</title>
        <authorList>
            <consortium name="The Broad Institute Genomics Platform"/>
            <consortium name="The Broad Institute Genome Sequencing Center for Infectious Disease"/>
            <person name="Wu L."/>
            <person name="Ma J."/>
        </authorList>
    </citation>
    <scope>NUCLEOTIDE SEQUENCE [LARGE SCALE GENOMIC DNA]</scope>
    <source>
        <strain evidence="6 7">JCM 6238</strain>
    </source>
</reference>
<feature type="region of interest" description="Disordered" evidence="3">
    <location>
        <begin position="798"/>
        <end position="819"/>
    </location>
</feature>
<sequence>MTELRARGFAGGDPVGGLRHHWTVSVDQLIAALESEAVQIYGSQASPRAGLRHLRRLPPRASVRTEWPEWVPGDVRDALGGIGITRPWPHQVEAATHAFEGRDVVVATGTASGKSLAYLLPLLTEAAAAPIDGPQASPRPGEGRTLYLAPTKALAADQARAVAEFEVPGLIPAIVDGDTPFEHRQWAQRFANLVLSNPDLLHHSLLPRHRMWRSLLKNLKYVVVDECHVYRGVFGAHVALTLRRLLRLAAHYGASPTVIAASATAADPAASLSVLTGRPAVAVTEDFSPHPGATVALWEPVTYEIEGEPQQASTLSETARMLAQLTRRGVRTLAFVPSRRGAEIVAAEAKSRLGADPAANRIAAYRAGYLREHRRDLESDLREGRLLGVATTNALELGIDVTGLDAVLLCGYPGRLASFWQQIGRAGRGDTEALAVMLAKDDPLDTYLVHHPEAIFDRPVEASVCDPSNPYVLAGHLCLAAEELPLKNEDLDAIPGSREVADQLCEQKLLRKRPGGRYYWIGSERPEVTLRGSGPMGVDIAETKTGRLIGTIDAAASHRIVHKGAVYLHQGESFLVDELDLEEGIAMVHAAKPPWTTSAQEITHLEILGERERLEMGDVSLCLGDVEVTSCVISYQKRRLPSGEIIDTQALDLPPQTLRTVAVWWTVELEALEGVKDLAGSLHAAEHASIGLLPLVATCDRWDIGGLSTPAHMDTELPTVFVYDGHPGGAGFAEQAFRKWKDWLGATKDAIASCGCKFGCPSCIQSPKCGNGNEPLHKQGAVAVLDLLLKAGEGPVKSTVHAAEPPQAKQEDDLWPGDF</sequence>
<protein>
    <submittedName>
        <fullName evidence="6">DEAD/DEAH box helicase</fullName>
    </submittedName>
</protein>
<dbReference type="Pfam" id="PF22982">
    <property type="entry name" value="WHD_HRQ1"/>
    <property type="match status" value="1"/>
</dbReference>
<dbReference type="NCBIfam" id="TIGR03817">
    <property type="entry name" value="DECH_helic"/>
    <property type="match status" value="1"/>
</dbReference>
<proteinExistence type="predicted"/>
<name>A0ABN3FVC5_9ACTN</name>
<dbReference type="PROSITE" id="PS51192">
    <property type="entry name" value="HELICASE_ATP_BIND_1"/>
    <property type="match status" value="1"/>
</dbReference>
<evidence type="ECO:0000259" key="4">
    <source>
        <dbReference type="PROSITE" id="PS51192"/>
    </source>
</evidence>
<dbReference type="SMART" id="SM00490">
    <property type="entry name" value="HELICc"/>
    <property type="match status" value="1"/>
</dbReference>
<feature type="domain" description="Helicase ATP-binding" evidence="4">
    <location>
        <begin position="95"/>
        <end position="283"/>
    </location>
</feature>
<keyword evidence="1" id="KW-0547">Nucleotide-binding</keyword>
<feature type="domain" description="Helicase C-terminal" evidence="5">
    <location>
        <begin position="317"/>
        <end position="471"/>
    </location>
</feature>
<dbReference type="Pfam" id="PF00271">
    <property type="entry name" value="Helicase_C"/>
    <property type="match status" value="1"/>
</dbReference>
<dbReference type="PROSITE" id="PS51194">
    <property type="entry name" value="HELICASE_CTER"/>
    <property type="match status" value="1"/>
</dbReference>
<dbReference type="PANTHER" id="PTHR47957:SF3">
    <property type="entry name" value="ATP-DEPENDENT HELICASE HRQ1"/>
    <property type="match status" value="1"/>
</dbReference>
<dbReference type="CDD" id="cd18797">
    <property type="entry name" value="SF2_C_Hrq"/>
    <property type="match status" value="1"/>
</dbReference>
<dbReference type="Proteomes" id="UP001501584">
    <property type="component" value="Unassembled WGS sequence"/>
</dbReference>
<keyword evidence="7" id="KW-1185">Reference proteome</keyword>
<dbReference type="Pfam" id="PF09369">
    <property type="entry name" value="MZB"/>
    <property type="match status" value="1"/>
</dbReference>
<comment type="caution">
    <text evidence="6">The sequence shown here is derived from an EMBL/GenBank/DDBJ whole genome shotgun (WGS) entry which is preliminary data.</text>
</comment>
<keyword evidence="6" id="KW-0347">Helicase</keyword>
<keyword evidence="6" id="KW-0378">Hydrolase</keyword>
<dbReference type="Pfam" id="PF00270">
    <property type="entry name" value="DEAD"/>
    <property type="match status" value="1"/>
</dbReference>
<organism evidence="6 7">
    <name type="scientific">Glycomyces rutgersensis</name>
    <dbReference type="NCBI Taxonomy" id="58115"/>
    <lineage>
        <taxon>Bacteria</taxon>
        <taxon>Bacillati</taxon>
        <taxon>Actinomycetota</taxon>
        <taxon>Actinomycetes</taxon>
        <taxon>Glycomycetales</taxon>
        <taxon>Glycomycetaceae</taxon>
        <taxon>Glycomyces</taxon>
    </lineage>
</organism>
<evidence type="ECO:0000256" key="3">
    <source>
        <dbReference type="SAM" id="MobiDB-lite"/>
    </source>
</evidence>
<keyword evidence="2" id="KW-0067">ATP-binding</keyword>
<dbReference type="EMBL" id="BAAASX010000005">
    <property type="protein sequence ID" value="GAA2338389.1"/>
    <property type="molecule type" value="Genomic_DNA"/>
</dbReference>
<evidence type="ECO:0000313" key="7">
    <source>
        <dbReference type="Proteomes" id="UP001501584"/>
    </source>
</evidence>
<dbReference type="PANTHER" id="PTHR47957">
    <property type="entry name" value="ATP-DEPENDENT HELICASE HRQ1"/>
    <property type="match status" value="1"/>
</dbReference>
<evidence type="ECO:0000313" key="6">
    <source>
        <dbReference type="EMBL" id="GAA2338389.1"/>
    </source>
</evidence>
<accession>A0ABN3FVC5</accession>
<dbReference type="SMART" id="SM00487">
    <property type="entry name" value="DEXDc"/>
    <property type="match status" value="1"/>
</dbReference>
<dbReference type="InterPro" id="IPR022307">
    <property type="entry name" value="Helicase_put_actinobac"/>
</dbReference>
<dbReference type="InterPro" id="IPR014001">
    <property type="entry name" value="Helicase_ATP-bd"/>
</dbReference>
<dbReference type="InterPro" id="IPR018973">
    <property type="entry name" value="MZB"/>
</dbReference>
<dbReference type="Gene3D" id="3.40.50.300">
    <property type="entry name" value="P-loop containing nucleotide triphosphate hydrolases"/>
    <property type="match status" value="2"/>
</dbReference>
<evidence type="ECO:0000259" key="5">
    <source>
        <dbReference type="PROSITE" id="PS51194"/>
    </source>
</evidence>